<name>K1RKC7_9ZZZZ</name>
<accession>K1RKC7</accession>
<dbReference type="EMBL" id="AJWY01013774">
    <property type="protein sequence ID" value="EKC45883.1"/>
    <property type="molecule type" value="Genomic_DNA"/>
</dbReference>
<sequence length="179" mass="19567">AIDFLRAKYASLQIVGMEPAVKPACLATRSGVVGVLATERSLDGELFRRTAARYGSGIEVLTVPGRGFVELVEADREQTPEAEACVREAVEPMLRRGADQIVLGCTHYPFLRPVLERIVAGRGVTIVDPSPAVARQVVQLLDRYGLRAPADNLPRLEFLTFADETYRARLEAKALASMD</sequence>
<evidence type="ECO:0000313" key="2">
    <source>
        <dbReference type="EMBL" id="EKC45883.1"/>
    </source>
</evidence>
<protein>
    <submittedName>
        <fullName evidence="2">Glutamate racemase</fullName>
    </submittedName>
</protein>
<gene>
    <name evidence="2" type="ORF">LEA_20049</name>
</gene>
<dbReference type="InterPro" id="IPR033134">
    <property type="entry name" value="Asp/Glu_racemase_AS_2"/>
</dbReference>
<dbReference type="Pfam" id="PF01177">
    <property type="entry name" value="Asp_Glu_race"/>
    <property type="match status" value="1"/>
</dbReference>
<feature type="non-terminal residue" evidence="2">
    <location>
        <position position="1"/>
    </location>
</feature>
<reference evidence="2" key="1">
    <citation type="journal article" date="2013" name="Environ. Microbiol.">
        <title>Microbiota from the distal guts of lean and obese adolescents exhibit partial functional redundancy besides clear differences in community structure.</title>
        <authorList>
            <person name="Ferrer M."/>
            <person name="Ruiz A."/>
            <person name="Lanza F."/>
            <person name="Haange S.B."/>
            <person name="Oberbach A."/>
            <person name="Till H."/>
            <person name="Bargiela R."/>
            <person name="Campoy C."/>
            <person name="Segura M.T."/>
            <person name="Richter M."/>
            <person name="von Bergen M."/>
            <person name="Seifert J."/>
            <person name="Suarez A."/>
        </authorList>
    </citation>
    <scope>NUCLEOTIDE SEQUENCE</scope>
</reference>
<dbReference type="InterPro" id="IPR001920">
    <property type="entry name" value="Asp/Glu_race"/>
</dbReference>
<dbReference type="SUPFAM" id="SSF53681">
    <property type="entry name" value="Aspartate/glutamate racemase"/>
    <property type="match status" value="1"/>
</dbReference>
<comment type="caution">
    <text evidence="2">The sequence shown here is derived from an EMBL/GenBank/DDBJ whole genome shotgun (WGS) entry which is preliminary data.</text>
</comment>
<dbReference type="PROSITE" id="PS00924">
    <property type="entry name" value="ASP_GLU_RACEMASE_2"/>
    <property type="match status" value="1"/>
</dbReference>
<dbReference type="PANTHER" id="PTHR21198:SF3">
    <property type="entry name" value="GLUTAMATE RACEMASE"/>
    <property type="match status" value="1"/>
</dbReference>
<keyword evidence="1" id="KW-0413">Isomerase</keyword>
<dbReference type="InterPro" id="IPR015942">
    <property type="entry name" value="Asp/Glu/hydantoin_racemase"/>
</dbReference>
<dbReference type="AlphaFoldDB" id="K1RKC7"/>
<dbReference type="Gene3D" id="3.40.50.1860">
    <property type="match status" value="1"/>
</dbReference>
<organism evidence="2">
    <name type="scientific">human gut metagenome</name>
    <dbReference type="NCBI Taxonomy" id="408170"/>
    <lineage>
        <taxon>unclassified sequences</taxon>
        <taxon>metagenomes</taxon>
        <taxon>organismal metagenomes</taxon>
    </lineage>
</organism>
<dbReference type="GO" id="GO:0047661">
    <property type="term" value="F:amino-acid racemase activity"/>
    <property type="evidence" value="ECO:0007669"/>
    <property type="project" value="InterPro"/>
</dbReference>
<evidence type="ECO:0000256" key="1">
    <source>
        <dbReference type="ARBA" id="ARBA00023235"/>
    </source>
</evidence>
<proteinExistence type="predicted"/>
<dbReference type="PANTHER" id="PTHR21198">
    <property type="entry name" value="GLUTAMATE RACEMASE"/>
    <property type="match status" value="1"/>
</dbReference>